<gene>
    <name evidence="1" type="ORF">GW590_08190</name>
</gene>
<dbReference type="EMBL" id="JAADJU010000004">
    <property type="protein sequence ID" value="NMP26841.1"/>
    <property type="molecule type" value="Genomic_DNA"/>
</dbReference>
<comment type="caution">
    <text evidence="1">The sequence shown here is derived from an EMBL/GenBank/DDBJ whole genome shotgun (WGS) entry which is preliminary data.</text>
</comment>
<evidence type="ECO:0000313" key="1">
    <source>
        <dbReference type="EMBL" id="NMP26841.1"/>
    </source>
</evidence>
<dbReference type="RefSeq" id="WP_169402549.1">
    <property type="nucleotide sequence ID" value="NZ_JAADJU010000004.1"/>
</dbReference>
<organism evidence="1 2">
    <name type="scientific">Rouxiella aceris</name>
    <dbReference type="NCBI Taxonomy" id="2703884"/>
    <lineage>
        <taxon>Bacteria</taxon>
        <taxon>Pseudomonadati</taxon>
        <taxon>Pseudomonadota</taxon>
        <taxon>Gammaproteobacteria</taxon>
        <taxon>Enterobacterales</taxon>
        <taxon>Yersiniaceae</taxon>
        <taxon>Rouxiella</taxon>
    </lineage>
</organism>
<name>A0A848MI83_9GAMM</name>
<dbReference type="Proteomes" id="UP000585363">
    <property type="component" value="Unassembled WGS sequence"/>
</dbReference>
<protein>
    <recommendedName>
        <fullName evidence="3">Bacteriophage protein</fullName>
    </recommendedName>
</protein>
<evidence type="ECO:0008006" key="3">
    <source>
        <dbReference type="Google" id="ProtNLM"/>
    </source>
</evidence>
<accession>A0A848MI83</accession>
<evidence type="ECO:0000313" key="2">
    <source>
        <dbReference type="Proteomes" id="UP000585363"/>
    </source>
</evidence>
<reference evidence="1 2" key="2">
    <citation type="submission" date="2020-06" db="EMBL/GenBank/DDBJ databases">
        <title>Polyphasic characterization of a Rahnella strain isolated from tree sap.</title>
        <authorList>
            <person name="Kim I.S."/>
        </authorList>
    </citation>
    <scope>NUCLEOTIDE SEQUENCE [LARGE SCALE GENOMIC DNA]</scope>
    <source>
        <strain evidence="1 2">SAP-1</strain>
    </source>
</reference>
<dbReference type="AlphaFoldDB" id="A0A848MI83"/>
<reference evidence="1 2" key="1">
    <citation type="submission" date="2020-01" db="EMBL/GenBank/DDBJ databases">
        <authorList>
            <person name="Lee S.D."/>
        </authorList>
    </citation>
    <scope>NUCLEOTIDE SEQUENCE [LARGE SCALE GENOMIC DNA]</scope>
    <source>
        <strain evidence="1 2">SAP-1</strain>
    </source>
</reference>
<proteinExistence type="predicted"/>
<keyword evidence="2" id="KW-1185">Reference proteome</keyword>
<sequence length="357" mass="38542">MSQNWMRHFELLLTDDNGKGLSFSDFKVTFDIEWFNIKFSRVAVIKIYNLSPHTNNRILGKEFTKIRLIAGYDGIATAVGDNQVGKVTPVSAGDVGQKNGQNFGQIYSGDIRFTITGRDNPTDTYVLIQAIDGHQALLGAVVNTTLAAGYTVADLHAATMQSFDPFGVKKGITGDMPATVFPRGRVIFQSAHKVMDNISEQCGANWQIVDGLVNMVPENQYTQEAIVLNSLTGLVGMPQQTMGAGVNVRCLINPNIRVNGLIKLDQTSVYRAALSSHDIQMSGGSISETKDNGNLVVNGIASTPPASIATDGVYIVQSISYTGDTRGKAWYMDMMCMARGSAELQVSSALNRSVISG</sequence>